<dbReference type="Proteomes" id="UP001141552">
    <property type="component" value="Unassembled WGS sequence"/>
</dbReference>
<feature type="chain" id="PRO_5040225803" description="Prolamin-like domain-containing protein" evidence="3">
    <location>
        <begin position="23"/>
        <end position="162"/>
    </location>
</feature>
<evidence type="ECO:0000256" key="2">
    <source>
        <dbReference type="SAM" id="MobiDB-lite"/>
    </source>
</evidence>
<feature type="compositionally biased region" description="Acidic residues" evidence="2">
    <location>
        <begin position="36"/>
        <end position="45"/>
    </location>
</feature>
<evidence type="ECO:0000256" key="1">
    <source>
        <dbReference type="ARBA" id="ARBA00022729"/>
    </source>
</evidence>
<accession>A0A9Q0F6L5</accession>
<feature type="region of interest" description="Disordered" evidence="2">
    <location>
        <begin position="32"/>
        <end position="72"/>
    </location>
</feature>
<dbReference type="Pfam" id="PF05617">
    <property type="entry name" value="Prolamin_like"/>
    <property type="match status" value="1"/>
</dbReference>
<dbReference type="OrthoDB" id="1368054at2759"/>
<reference evidence="5" key="2">
    <citation type="journal article" date="2023" name="Plants (Basel)">
        <title>Annotation of the Turnera subulata (Passifloraceae) Draft Genome Reveals the S-Locus Evolved after the Divergence of Turneroideae from Passifloroideae in a Stepwise Manner.</title>
        <authorList>
            <person name="Henning P.M."/>
            <person name="Roalson E.H."/>
            <person name="Mir W."/>
            <person name="McCubbin A.G."/>
            <person name="Shore J.S."/>
        </authorList>
    </citation>
    <scope>NUCLEOTIDE SEQUENCE</scope>
    <source>
        <strain evidence="5">F60SS</strain>
    </source>
</reference>
<dbReference type="InterPro" id="IPR008502">
    <property type="entry name" value="Prolamin-like"/>
</dbReference>
<dbReference type="PANTHER" id="PTHR31951:SF22">
    <property type="entry name" value="ECA1 GAMETOGENESIS RELATED FAMILY"/>
    <property type="match status" value="1"/>
</dbReference>
<dbReference type="AlphaFoldDB" id="A0A9Q0F6L5"/>
<feature type="domain" description="Prolamin-like" evidence="4">
    <location>
        <begin position="78"/>
        <end position="148"/>
    </location>
</feature>
<dbReference type="PANTHER" id="PTHR31951">
    <property type="entry name" value="BIFUNCTIONAL INHIBITOR/LIPID-TRANSFER PROTEIN/SEED STORAGE 2S ALBUMIN SUPERFAMILY PROTEIN-RELATED"/>
    <property type="match status" value="1"/>
</dbReference>
<evidence type="ECO:0000313" key="6">
    <source>
        <dbReference type="Proteomes" id="UP001141552"/>
    </source>
</evidence>
<organism evidence="5 6">
    <name type="scientific">Turnera subulata</name>
    <dbReference type="NCBI Taxonomy" id="218843"/>
    <lineage>
        <taxon>Eukaryota</taxon>
        <taxon>Viridiplantae</taxon>
        <taxon>Streptophyta</taxon>
        <taxon>Embryophyta</taxon>
        <taxon>Tracheophyta</taxon>
        <taxon>Spermatophyta</taxon>
        <taxon>Magnoliopsida</taxon>
        <taxon>eudicotyledons</taxon>
        <taxon>Gunneridae</taxon>
        <taxon>Pentapetalae</taxon>
        <taxon>rosids</taxon>
        <taxon>fabids</taxon>
        <taxon>Malpighiales</taxon>
        <taxon>Passifloraceae</taxon>
        <taxon>Turnera</taxon>
    </lineage>
</organism>
<feature type="signal peptide" evidence="3">
    <location>
        <begin position="1"/>
        <end position="22"/>
    </location>
</feature>
<protein>
    <recommendedName>
        <fullName evidence="4">Prolamin-like domain-containing protein</fullName>
    </recommendedName>
</protein>
<evidence type="ECO:0000313" key="5">
    <source>
        <dbReference type="EMBL" id="KAJ4825110.1"/>
    </source>
</evidence>
<proteinExistence type="predicted"/>
<dbReference type="EMBL" id="JAKUCV010006998">
    <property type="protein sequence ID" value="KAJ4825110.1"/>
    <property type="molecule type" value="Genomic_DNA"/>
</dbReference>
<name>A0A9Q0F6L5_9ROSI</name>
<keyword evidence="6" id="KW-1185">Reference proteome</keyword>
<reference evidence="5" key="1">
    <citation type="submission" date="2022-02" db="EMBL/GenBank/DDBJ databases">
        <authorList>
            <person name="Henning P.M."/>
            <person name="McCubbin A.G."/>
            <person name="Shore J.S."/>
        </authorList>
    </citation>
    <scope>NUCLEOTIDE SEQUENCE</scope>
    <source>
        <strain evidence="5">F60SS</strain>
        <tissue evidence="5">Leaves</tissue>
    </source>
</reference>
<comment type="caution">
    <text evidence="5">The sequence shown here is derived from an EMBL/GenBank/DDBJ whole genome shotgun (WGS) entry which is preliminary data.</text>
</comment>
<gene>
    <name evidence="5" type="ORF">Tsubulata_028988</name>
</gene>
<evidence type="ECO:0000256" key="3">
    <source>
        <dbReference type="SAM" id="SignalP"/>
    </source>
</evidence>
<keyword evidence="1 3" id="KW-0732">Signal</keyword>
<sequence>MAKFNIFIAILALFLVASTVLADNSIENEISPSGLSDDDYDDEDLISPSPYGDGVDYDDDYDEASPPTTEEDSYGRECALILGQDCGYQVFYGIFYDQSVNTTCCHKLVYMGKDCSDVLVKSVLKSPALGQFDPKQVLEKSAKVYDRCASLYEEEAPSPSFF</sequence>
<evidence type="ECO:0000259" key="4">
    <source>
        <dbReference type="Pfam" id="PF05617"/>
    </source>
</evidence>